<dbReference type="KEGG" id="trl:A3L10_07865"/>
<keyword evidence="2" id="KW-1185">Reference proteome</keyword>
<gene>
    <name evidence="1" type="ORF">A3L10_07865</name>
</gene>
<evidence type="ECO:0000313" key="1">
    <source>
        <dbReference type="EMBL" id="ASJ15047.1"/>
    </source>
</evidence>
<organism evidence="1 2">
    <name type="scientific">Thermococcus radiotolerans</name>
    <dbReference type="NCBI Taxonomy" id="187880"/>
    <lineage>
        <taxon>Archaea</taxon>
        <taxon>Methanobacteriati</taxon>
        <taxon>Methanobacteriota</taxon>
        <taxon>Thermococci</taxon>
        <taxon>Thermococcales</taxon>
        <taxon>Thermococcaceae</taxon>
        <taxon>Thermococcus</taxon>
    </lineage>
</organism>
<accession>A0A2Z2N239</accession>
<sequence length="335" mass="36665">MGFLFINVPEGTGITVAGVGSYEGPVALELSPGRYTVEIRKGVEIVAEVFVTQNNVTVLHIDPGIIKTAVSGDGVVSVKAVLNESANYSREKLNPPFNPFFFPGGCGGGFPYINISKPYPMSLLVRGREEIYLILNGTFMHLGDDEGKACVSYVVVYPGRGEHLETVENATYLVPWARLEVSSKPEGLTVYINGGYSRYILYTPIGLYVPAIPHDVYNATARGFHRVIQIPVIHRLENHRVGVADGNYLVESIVKVSPSGNYSVNVDMDKVKLALRVERTSVEEFPIAMKHLVKKAPAEKSIELNGDCTVSLESMTEDVPIAALVRLSHKIEFVL</sequence>
<dbReference type="Proteomes" id="UP000250085">
    <property type="component" value="Chromosome"/>
</dbReference>
<name>A0A2Z2N239_9EURY</name>
<dbReference type="GeneID" id="33328756"/>
<dbReference type="AlphaFoldDB" id="A0A2Z2N239"/>
<proteinExistence type="predicted"/>
<evidence type="ECO:0000313" key="2">
    <source>
        <dbReference type="Proteomes" id="UP000250085"/>
    </source>
</evidence>
<reference evidence="1 2" key="1">
    <citation type="submission" date="2016-04" db="EMBL/GenBank/DDBJ databases">
        <title>Complete genome sequence of Thermococcus radiotolerans type strain EJ2.</title>
        <authorList>
            <person name="Oger P.M."/>
        </authorList>
    </citation>
    <scope>NUCLEOTIDE SEQUENCE [LARGE SCALE GENOMIC DNA]</scope>
    <source>
        <strain evidence="1 2">EJ2</strain>
    </source>
</reference>
<dbReference type="EMBL" id="CP015106">
    <property type="protein sequence ID" value="ASJ15047.1"/>
    <property type="molecule type" value="Genomic_DNA"/>
</dbReference>
<protein>
    <submittedName>
        <fullName evidence="1">Uncharacterized protein</fullName>
    </submittedName>
</protein>
<dbReference type="OrthoDB" id="96912at2157"/>
<dbReference type="RefSeq" id="WP_088867102.1">
    <property type="nucleotide sequence ID" value="NZ_CP015106.1"/>
</dbReference>